<dbReference type="Proteomes" id="UP000308600">
    <property type="component" value="Unassembled WGS sequence"/>
</dbReference>
<sequence>MYYEPTSSLAYDGVSSDDIASDPQAQPLTLVVGEVPYWDYPRFKLDPSLDPTLHFGAQIGGGGASDEEGLRCSSRAIKFTPNAPAALKRAYLAKDQAPGTTVAAQAGSTFVALSPSNSSAYVHIDQPATPAQTMGDNDPSAWPLDGHDTESFSRDLGPLNGDSLPNEYTTAFGFLRSDLGGHQQQSSLHDEAATPSLTQTTSPFHTDQLQSAPIPDRIDSIDHGEELNDPTHPTTASSSSKEETLSGPPGAVSNSCKLVVATCAQEVRRALDNAVEKTASRYTFDDMLSLVVRELKPTVTMMQGNNWNMWQGYLKDPENRSKELKLSLSEEELAGIPDDGQALSQQVVVRCYKSFLLRHPDDGVHILKHFKELQMCIPRAVTRGRREQTFRQYLDRLSKLTSESHTRDNIETICLVTGSIMGEDDDLHGSVFTPHAENFFKEHGHIETPLVTTRLKAHVYNRVALTQSPFEFDALDGLDVTDRPPSSESTPRTATAHSSGPEKFNESFEGQNGEAGPSTVSSGDSTQSGSVVATAVLPSISEYKTAGGPVAVQKMLESCASKAGLQLGRKKHFPWASLIDILKVDGYTIYNWPEDCPFPGTETTRNGDRKARGLSGLKLPESMALYGGLMATARYPMEFRKFKGPACEHKLLMVGVPQPPESDRKQRVYTCTRKEGEKVTAPARGAHPTLDKPEVNGTTKSGQIGGGPALEVHPQQMGDEKAVELKNDTESSSLLEETASKTAPPEGQDASIPTLAGSSFDGSSSSDPQTRNRPPTSKPPSKPTVDTAAPGPTLSVDEPIERGFKSPSSTERETADRRYSPTVTTSTDLSNKKSPAEAPANVHPSNHRDPYFEGEVSIQRPNYNATQTGLRDNDPHRLPDPPRHHDPYLYSQPAFSNRPSRPLRNGHYRSHSDRYPPQNGHYPPQNGHYPPQSGHYPPQSGHYPPQNGRYHHYPNVKMGDGDPELYYTQERAERGEPIEETGLSDRSHRRRLEEVQAAEHEGHHHPSKRPRLGREVPPQWSSGDASDEARAGFRDGYPHAHADYLYDSCSPPAHPNWGPSSTVSRGR</sequence>
<evidence type="ECO:0000313" key="1">
    <source>
        <dbReference type="EMBL" id="TFK59003.1"/>
    </source>
</evidence>
<protein>
    <submittedName>
        <fullName evidence="1">Uncharacterized protein</fullName>
    </submittedName>
</protein>
<accession>A0ACD2ZZI4</accession>
<organism evidence="1 2">
    <name type="scientific">Pluteus cervinus</name>
    <dbReference type="NCBI Taxonomy" id="181527"/>
    <lineage>
        <taxon>Eukaryota</taxon>
        <taxon>Fungi</taxon>
        <taxon>Dikarya</taxon>
        <taxon>Basidiomycota</taxon>
        <taxon>Agaricomycotina</taxon>
        <taxon>Agaricomycetes</taxon>
        <taxon>Agaricomycetidae</taxon>
        <taxon>Agaricales</taxon>
        <taxon>Pluteineae</taxon>
        <taxon>Pluteaceae</taxon>
        <taxon>Pluteus</taxon>
    </lineage>
</organism>
<gene>
    <name evidence="1" type="ORF">BDN72DRAFT_906230</name>
</gene>
<evidence type="ECO:0000313" key="2">
    <source>
        <dbReference type="Proteomes" id="UP000308600"/>
    </source>
</evidence>
<keyword evidence="2" id="KW-1185">Reference proteome</keyword>
<name>A0ACD2ZZI4_9AGAR</name>
<proteinExistence type="predicted"/>
<reference evidence="1 2" key="1">
    <citation type="journal article" date="2019" name="Nat. Ecol. Evol.">
        <title>Megaphylogeny resolves global patterns of mushroom evolution.</title>
        <authorList>
            <person name="Varga T."/>
            <person name="Krizsan K."/>
            <person name="Foldi C."/>
            <person name="Dima B."/>
            <person name="Sanchez-Garcia M."/>
            <person name="Sanchez-Ramirez S."/>
            <person name="Szollosi G.J."/>
            <person name="Szarkandi J.G."/>
            <person name="Papp V."/>
            <person name="Albert L."/>
            <person name="Andreopoulos W."/>
            <person name="Angelini C."/>
            <person name="Antonin V."/>
            <person name="Barry K.W."/>
            <person name="Bougher N.L."/>
            <person name="Buchanan P."/>
            <person name="Buyck B."/>
            <person name="Bense V."/>
            <person name="Catcheside P."/>
            <person name="Chovatia M."/>
            <person name="Cooper J."/>
            <person name="Damon W."/>
            <person name="Desjardin D."/>
            <person name="Finy P."/>
            <person name="Geml J."/>
            <person name="Haridas S."/>
            <person name="Hughes K."/>
            <person name="Justo A."/>
            <person name="Karasinski D."/>
            <person name="Kautmanova I."/>
            <person name="Kiss B."/>
            <person name="Kocsube S."/>
            <person name="Kotiranta H."/>
            <person name="LaButti K.M."/>
            <person name="Lechner B.E."/>
            <person name="Liimatainen K."/>
            <person name="Lipzen A."/>
            <person name="Lukacs Z."/>
            <person name="Mihaltcheva S."/>
            <person name="Morgado L.N."/>
            <person name="Niskanen T."/>
            <person name="Noordeloos M.E."/>
            <person name="Ohm R.A."/>
            <person name="Ortiz-Santana B."/>
            <person name="Ovrebo C."/>
            <person name="Racz N."/>
            <person name="Riley R."/>
            <person name="Savchenko A."/>
            <person name="Shiryaev A."/>
            <person name="Soop K."/>
            <person name="Spirin V."/>
            <person name="Szebenyi C."/>
            <person name="Tomsovsky M."/>
            <person name="Tulloss R.E."/>
            <person name="Uehling J."/>
            <person name="Grigoriev I.V."/>
            <person name="Vagvolgyi C."/>
            <person name="Papp T."/>
            <person name="Martin F.M."/>
            <person name="Miettinen O."/>
            <person name="Hibbett D.S."/>
            <person name="Nagy L.G."/>
        </authorList>
    </citation>
    <scope>NUCLEOTIDE SEQUENCE [LARGE SCALE GENOMIC DNA]</scope>
    <source>
        <strain evidence="1 2">NL-1719</strain>
    </source>
</reference>
<dbReference type="EMBL" id="ML209111">
    <property type="protein sequence ID" value="TFK59003.1"/>
    <property type="molecule type" value="Genomic_DNA"/>
</dbReference>